<organism evidence="1 2">
    <name type="scientific">Rothia aeria</name>
    <dbReference type="NCBI Taxonomy" id="172042"/>
    <lineage>
        <taxon>Bacteria</taxon>
        <taxon>Bacillati</taxon>
        <taxon>Actinomycetota</taxon>
        <taxon>Actinomycetes</taxon>
        <taxon>Micrococcales</taxon>
        <taxon>Micrococcaceae</taxon>
        <taxon>Rothia</taxon>
    </lineage>
</organism>
<dbReference type="KEGG" id="raj:RA11412_2210"/>
<evidence type="ECO:0000313" key="2">
    <source>
        <dbReference type="Proteomes" id="UP000250241"/>
    </source>
</evidence>
<dbReference type="Pfam" id="PF14112">
    <property type="entry name" value="DUF4284"/>
    <property type="match status" value="1"/>
</dbReference>
<evidence type="ECO:0000313" key="1">
    <source>
        <dbReference type="EMBL" id="BAV88509.1"/>
    </source>
</evidence>
<dbReference type="GeneID" id="93862730"/>
<protein>
    <recommendedName>
        <fullName evidence="3">Immunity protein 22</fullName>
    </recommendedName>
</protein>
<sequence length="119" mass="13681">MNNSVAIWVGRFDSDQELQDYLDIDYTAEQDNSEYMASEFAEAFKIFHHDEDFREAYRTEVEPVSWAGLAEPLSYAEGFAHTVPNITDRNNSIIALYNYTYPGTVHGTENVVFVGNYTY</sequence>
<dbReference type="Proteomes" id="UP000250241">
    <property type="component" value="Chromosome"/>
</dbReference>
<dbReference type="InterPro" id="IPR025560">
    <property type="entry name" value="Imm22"/>
</dbReference>
<gene>
    <name evidence="1" type="ORF">RA11412_2210</name>
</gene>
<dbReference type="RefSeq" id="WP_128087916.1">
    <property type="nucleotide sequence ID" value="NZ_CAUUGO010000006.1"/>
</dbReference>
<name>A0A2Z5R4G0_9MICC</name>
<keyword evidence="2" id="KW-1185">Reference proteome</keyword>
<reference evidence="1 2" key="1">
    <citation type="submission" date="2016-10" db="EMBL/GenBank/DDBJ databases">
        <title>Genome sequence of Rothia aeria strain JCM11412.</title>
        <authorList>
            <person name="Nambu T."/>
        </authorList>
    </citation>
    <scope>NUCLEOTIDE SEQUENCE [LARGE SCALE GENOMIC DNA]</scope>
    <source>
        <strain evidence="1 2">JCM 11412</strain>
    </source>
</reference>
<dbReference type="AlphaFoldDB" id="A0A2Z5R4G0"/>
<evidence type="ECO:0008006" key="3">
    <source>
        <dbReference type="Google" id="ProtNLM"/>
    </source>
</evidence>
<accession>A0A2Z5R4G0</accession>
<dbReference type="EMBL" id="AP017895">
    <property type="protein sequence ID" value="BAV88509.1"/>
    <property type="molecule type" value="Genomic_DNA"/>
</dbReference>
<proteinExistence type="predicted"/>